<feature type="compositionally biased region" description="Pro residues" evidence="1">
    <location>
        <begin position="336"/>
        <end position="397"/>
    </location>
</feature>
<feature type="compositionally biased region" description="Basic residues" evidence="1">
    <location>
        <begin position="293"/>
        <end position="305"/>
    </location>
</feature>
<reference evidence="5 6" key="1">
    <citation type="journal article" date="2017" name="Nat. Ecol. Evol.">
        <title>Scallop genome provides insights into evolution of bilaterian karyotype and development.</title>
        <authorList>
            <person name="Wang S."/>
            <person name="Zhang J."/>
            <person name="Jiao W."/>
            <person name="Li J."/>
            <person name="Xun X."/>
            <person name="Sun Y."/>
            <person name="Guo X."/>
            <person name="Huan P."/>
            <person name="Dong B."/>
            <person name="Zhang L."/>
            <person name="Hu X."/>
            <person name="Sun X."/>
            <person name="Wang J."/>
            <person name="Zhao C."/>
            <person name="Wang Y."/>
            <person name="Wang D."/>
            <person name="Huang X."/>
            <person name="Wang R."/>
            <person name="Lv J."/>
            <person name="Li Y."/>
            <person name="Zhang Z."/>
            <person name="Liu B."/>
            <person name="Lu W."/>
            <person name="Hui Y."/>
            <person name="Liang J."/>
            <person name="Zhou Z."/>
            <person name="Hou R."/>
            <person name="Li X."/>
            <person name="Liu Y."/>
            <person name="Li H."/>
            <person name="Ning X."/>
            <person name="Lin Y."/>
            <person name="Zhao L."/>
            <person name="Xing Q."/>
            <person name="Dou J."/>
            <person name="Li Y."/>
            <person name="Mao J."/>
            <person name="Guo H."/>
            <person name="Dou H."/>
            <person name="Li T."/>
            <person name="Mu C."/>
            <person name="Jiang W."/>
            <person name="Fu Q."/>
            <person name="Fu X."/>
            <person name="Miao Y."/>
            <person name="Liu J."/>
            <person name="Yu Q."/>
            <person name="Li R."/>
            <person name="Liao H."/>
            <person name="Li X."/>
            <person name="Kong Y."/>
            <person name="Jiang Z."/>
            <person name="Chourrout D."/>
            <person name="Li R."/>
            <person name="Bao Z."/>
        </authorList>
    </citation>
    <scope>NUCLEOTIDE SEQUENCE [LARGE SCALE GENOMIC DNA]</scope>
    <source>
        <strain evidence="5 6">PY_sf001</strain>
    </source>
</reference>
<feature type="chain" id="PRO_5013007448" description="Ig-like domain-containing protein" evidence="3">
    <location>
        <begin position="17"/>
        <end position="427"/>
    </location>
</feature>
<evidence type="ECO:0000259" key="4">
    <source>
        <dbReference type="PROSITE" id="PS50835"/>
    </source>
</evidence>
<dbReference type="Proteomes" id="UP000242188">
    <property type="component" value="Unassembled WGS sequence"/>
</dbReference>
<name>A0A210PHG5_MIZYE</name>
<dbReference type="PROSITE" id="PS50835">
    <property type="entry name" value="IG_LIKE"/>
    <property type="match status" value="1"/>
</dbReference>
<dbReference type="PANTHER" id="PTHR46345:SF8">
    <property type="entry name" value="FORMIN 3, ISOFORM B"/>
    <property type="match status" value="1"/>
</dbReference>
<dbReference type="PANTHER" id="PTHR46345">
    <property type="entry name" value="INVERTED FORMIN-2"/>
    <property type="match status" value="1"/>
</dbReference>
<gene>
    <name evidence="5" type="ORF">KP79_PYT04947</name>
</gene>
<feature type="region of interest" description="Disordered" evidence="1">
    <location>
        <begin position="264"/>
        <end position="412"/>
    </location>
</feature>
<feature type="compositionally biased region" description="Polar residues" evidence="1">
    <location>
        <begin position="307"/>
        <end position="320"/>
    </location>
</feature>
<keyword evidence="2" id="KW-1133">Transmembrane helix</keyword>
<proteinExistence type="predicted"/>
<evidence type="ECO:0000313" key="5">
    <source>
        <dbReference type="EMBL" id="OWF35866.1"/>
    </source>
</evidence>
<feature type="domain" description="Ig-like" evidence="4">
    <location>
        <begin position="62"/>
        <end position="190"/>
    </location>
</feature>
<dbReference type="InterPro" id="IPR007110">
    <property type="entry name" value="Ig-like_dom"/>
</dbReference>
<feature type="transmembrane region" description="Helical" evidence="2">
    <location>
        <begin position="238"/>
        <end position="259"/>
    </location>
</feature>
<dbReference type="EMBL" id="NEDP02076701">
    <property type="protein sequence ID" value="OWF35866.1"/>
    <property type="molecule type" value="Genomic_DNA"/>
</dbReference>
<keyword evidence="2" id="KW-0812">Transmembrane</keyword>
<accession>A0A210PHG5</accession>
<keyword evidence="6" id="KW-1185">Reference proteome</keyword>
<evidence type="ECO:0000256" key="3">
    <source>
        <dbReference type="SAM" id="SignalP"/>
    </source>
</evidence>
<evidence type="ECO:0000256" key="1">
    <source>
        <dbReference type="SAM" id="MobiDB-lite"/>
    </source>
</evidence>
<feature type="signal peptide" evidence="3">
    <location>
        <begin position="1"/>
        <end position="16"/>
    </location>
</feature>
<feature type="compositionally biased region" description="Basic and acidic residues" evidence="1">
    <location>
        <begin position="264"/>
        <end position="274"/>
    </location>
</feature>
<protein>
    <recommendedName>
        <fullName evidence="4">Ig-like domain-containing protein</fullName>
    </recommendedName>
</protein>
<keyword evidence="3" id="KW-0732">Signal</keyword>
<keyword evidence="2" id="KW-0472">Membrane</keyword>
<dbReference type="AlphaFoldDB" id="A0A210PHG5"/>
<evidence type="ECO:0000313" key="6">
    <source>
        <dbReference type="Proteomes" id="UP000242188"/>
    </source>
</evidence>
<organism evidence="5 6">
    <name type="scientific">Mizuhopecten yessoensis</name>
    <name type="common">Japanese scallop</name>
    <name type="synonym">Patinopecten yessoensis</name>
    <dbReference type="NCBI Taxonomy" id="6573"/>
    <lineage>
        <taxon>Eukaryota</taxon>
        <taxon>Metazoa</taxon>
        <taxon>Spiralia</taxon>
        <taxon>Lophotrochozoa</taxon>
        <taxon>Mollusca</taxon>
        <taxon>Bivalvia</taxon>
        <taxon>Autobranchia</taxon>
        <taxon>Pteriomorphia</taxon>
        <taxon>Pectinida</taxon>
        <taxon>Pectinoidea</taxon>
        <taxon>Pectinidae</taxon>
        <taxon>Mizuhopecten</taxon>
    </lineage>
</organism>
<dbReference type="OrthoDB" id="10582181at2759"/>
<sequence length="427" mass="46017">MFRFCLIYGFILLVAALTEEDEATPKKYNGPVRKILEKNEQFRMNDGKTKLTGEFGDQYGSPSLKIHSSKSVLTDGTQVLDLACSTGSAEKRIHNFVWWRKGPQQQMFKSLVAMSPTGVIMWPDQGGGILWNKYQQLKDNQLVEGTVRSVTSASLTLHIPLEPCEDEGLFKCSHTFKRKSNTKTQTDDVVFHFNRTLVCGKSMSAQSGSSSPKHVPSAVAAFLENENVSYADLAVTEMAAIVGLIIALIVTIICCLRLWKKASNEKDGKDKKSDTNLPTRKISSKSRAGMTRSTRHLSSRSHLSAHRQPSYSSTGPTYNSPRPHRSSHQSMTRMGGPPPPTPMGGPPPPPGVPPPSMGGPPHPPGVPPPSMGGPPPGVPPPSIGGPPVPPGGPPPPQMMGGPREVPAAPRNALFASINARRVSSSNL</sequence>
<evidence type="ECO:0000256" key="2">
    <source>
        <dbReference type="SAM" id="Phobius"/>
    </source>
</evidence>
<comment type="caution">
    <text evidence="5">The sequence shown here is derived from an EMBL/GenBank/DDBJ whole genome shotgun (WGS) entry which is preliminary data.</text>
</comment>